<dbReference type="Gene3D" id="1.10.10.1710">
    <property type="entry name" value="Deoxyribodipyrimidine photolyase-related"/>
    <property type="match status" value="1"/>
</dbReference>
<dbReference type="PANTHER" id="PTHR38657">
    <property type="entry name" value="SLR1343 PROTEIN"/>
    <property type="match status" value="1"/>
</dbReference>
<comment type="caution">
    <text evidence="1">The sequence shown here is derived from an EMBL/GenBank/DDBJ whole genome shotgun (WGS) entry which is preliminary data.</text>
</comment>
<proteinExistence type="predicted"/>
<dbReference type="Gene3D" id="1.10.579.10">
    <property type="entry name" value="DNA Cyclobutane Dipyrimidine Photolyase, subunit A, domain 3"/>
    <property type="match status" value="1"/>
</dbReference>
<dbReference type="SUPFAM" id="SSF48173">
    <property type="entry name" value="Cryptochrome/photolyase FAD-binding domain"/>
    <property type="match status" value="1"/>
</dbReference>
<gene>
    <name evidence="1" type="ORF">C8J24_1587</name>
</gene>
<keyword evidence="1" id="KW-0456">Lyase</keyword>
<evidence type="ECO:0000313" key="2">
    <source>
        <dbReference type="Proteomes" id="UP000240996"/>
    </source>
</evidence>
<evidence type="ECO:0000313" key="1">
    <source>
        <dbReference type="EMBL" id="PTM45372.1"/>
    </source>
</evidence>
<dbReference type="Pfam" id="PF04244">
    <property type="entry name" value="DPRP"/>
    <property type="match status" value="1"/>
</dbReference>
<protein>
    <submittedName>
        <fullName evidence="1">Deoxyribodipyrimidine photolyase-related protein</fullName>
    </submittedName>
</protein>
<dbReference type="InterPro" id="IPR007357">
    <property type="entry name" value="PhrB-like"/>
</dbReference>
<dbReference type="AlphaFoldDB" id="A0A2T4YPC7"/>
<dbReference type="InterPro" id="IPR036134">
    <property type="entry name" value="Crypto/Photolyase_FAD-like_sf"/>
</dbReference>
<dbReference type="RefSeq" id="WP_107931566.1">
    <property type="nucleotide sequence ID" value="NZ_PZZN01000002.1"/>
</dbReference>
<dbReference type="InterPro" id="IPR052551">
    <property type="entry name" value="UV-DNA_repair_photolyase"/>
</dbReference>
<dbReference type="Proteomes" id="UP000240996">
    <property type="component" value="Unassembled WGS sequence"/>
</dbReference>
<dbReference type="InterPro" id="IPR014729">
    <property type="entry name" value="Rossmann-like_a/b/a_fold"/>
</dbReference>
<dbReference type="GO" id="GO:0016829">
    <property type="term" value="F:lyase activity"/>
    <property type="evidence" value="ECO:0007669"/>
    <property type="project" value="UniProtKB-KW"/>
</dbReference>
<dbReference type="EMBL" id="PZZN01000002">
    <property type="protein sequence ID" value="PTM45372.1"/>
    <property type="molecule type" value="Genomic_DNA"/>
</dbReference>
<sequence>MRSKKTTLVPILGDQLSLQIASLNGADPAATIVLMMEVADETTYVRHHRRKIAYILSAMRHHAEALREAGWTVDYVTLDDPESTGSFTGEVARAIGRHDPARIIVTEAGEWRVAGMLDAWETLFGLPVEIRADDRFLASHAEFEAWAEGRKQLRMEYFYREMRRRTGLLMDGDKPEGGEWNYDADNRKPAKADLLMPRPLSFAPDAITTEVLAMVAARFGEHPGSLDAFDFATTREGALKQQRHFLKHALPRFGDYQDAMLTDQPFLWHAVLSPYINSGLLDPVDLCRAVEAEYAAGRVPLNCAEGFIRQIIGWREYMRGIYWREGPEYVERNFLDARRDLPGFYWTGETDMHCLSQAIGQTLDHAYAHHIQRLMVTGNFALLIGADPKQVHEWYLEVYADAYEWVELPNTLGMSQFADGGLLGSKPYAASGAYINRMSDYCGHCRYDVKQRVGENACPFNALYWDFLVRNADKLDRNPRLAMPYRNWAKMKPADRDATLAQAKEFLARLDG</sequence>
<reference evidence="1 2" key="1">
    <citation type="submission" date="2018-04" db="EMBL/GenBank/DDBJ databases">
        <title>Genomic Encyclopedia of Type Strains, Phase III (KMG-III): the genomes of soil and plant-associated and newly described type strains.</title>
        <authorList>
            <person name="Whitman W."/>
        </authorList>
    </citation>
    <scope>NUCLEOTIDE SEQUENCE [LARGE SCALE GENOMIC DNA]</scope>
    <source>
        <strain evidence="1 2">NW12</strain>
    </source>
</reference>
<dbReference type="PANTHER" id="PTHR38657:SF1">
    <property type="entry name" value="SLR1343 PROTEIN"/>
    <property type="match status" value="1"/>
</dbReference>
<accession>A0A2T4YPC7</accession>
<dbReference type="Gene3D" id="3.40.50.620">
    <property type="entry name" value="HUPs"/>
    <property type="match status" value="1"/>
</dbReference>
<keyword evidence="2" id="KW-1185">Reference proteome</keyword>
<organism evidence="1 2">
    <name type="scientific">Sphingomonas aerolata</name>
    <dbReference type="NCBI Taxonomy" id="185951"/>
    <lineage>
        <taxon>Bacteria</taxon>
        <taxon>Pseudomonadati</taxon>
        <taxon>Pseudomonadota</taxon>
        <taxon>Alphaproteobacteria</taxon>
        <taxon>Sphingomonadales</taxon>
        <taxon>Sphingomonadaceae</taxon>
        <taxon>Sphingomonas</taxon>
    </lineage>
</organism>
<name>A0A2T4YPC7_9SPHN</name>
<dbReference type="Gene3D" id="1.25.40.80">
    <property type="match status" value="1"/>
</dbReference>